<name>A0A0C1ZDG1_9VIBR</name>
<evidence type="ECO:0000313" key="1">
    <source>
        <dbReference type="EMBL" id="KIF54079.1"/>
    </source>
</evidence>
<gene>
    <name evidence="1" type="ORF">H735_06735</name>
</gene>
<dbReference type="PATRIC" id="fig|1229493.5.peg.412"/>
<sequence>MRKPVIYRDDKERSSWRRFAINKEIPQAPKTKEHKLLRKLFLALYRTNEELATEVTYEL</sequence>
<accession>A0A0C1ZDG1</accession>
<comment type="caution">
    <text evidence="1">The sequence shown here is derived from an EMBL/GenBank/DDBJ whole genome shotgun (WGS) entry which is preliminary data.</text>
</comment>
<organism evidence="1 2">
    <name type="scientific">Vibrio owensii CAIM 1854 = LMG 25443</name>
    <dbReference type="NCBI Taxonomy" id="1229493"/>
    <lineage>
        <taxon>Bacteria</taxon>
        <taxon>Pseudomonadati</taxon>
        <taxon>Pseudomonadota</taxon>
        <taxon>Gammaproteobacteria</taxon>
        <taxon>Vibrionales</taxon>
        <taxon>Vibrionaceae</taxon>
        <taxon>Vibrio</taxon>
    </lineage>
</organism>
<evidence type="ECO:0000313" key="2">
    <source>
        <dbReference type="Proteomes" id="UP000031586"/>
    </source>
</evidence>
<dbReference type="Proteomes" id="UP000031586">
    <property type="component" value="Unassembled WGS sequence"/>
</dbReference>
<proteinExistence type="predicted"/>
<dbReference type="AlphaFoldDB" id="A0A0C1ZDG1"/>
<protein>
    <submittedName>
        <fullName evidence="1">Uncharacterized protein</fullName>
    </submittedName>
</protein>
<dbReference type="EMBL" id="JPRD01000011">
    <property type="protein sequence ID" value="KIF54079.1"/>
    <property type="molecule type" value="Genomic_DNA"/>
</dbReference>
<reference evidence="1 2" key="1">
    <citation type="submission" date="2014-07" db="EMBL/GenBank/DDBJ databases">
        <title>Unique and conserved regions in Vibrio harveyi and related species in comparison with the shrimp pathogen Vibrio harveyi CAIM 1792.</title>
        <authorList>
            <person name="Espinoza-Valles I."/>
            <person name="Vora G."/>
            <person name="Leekitcharoenphon P."/>
            <person name="Ussery D."/>
            <person name="Hoj L."/>
            <person name="Gomez-Gil B."/>
        </authorList>
    </citation>
    <scope>NUCLEOTIDE SEQUENCE [LARGE SCALE GENOMIC DNA]</scope>
    <source>
        <strain evidence="2">CAIM 1854 / LMG 25443</strain>
    </source>
</reference>
<dbReference type="RefSeq" id="WP_020194946.1">
    <property type="nucleotide sequence ID" value="NZ_BAOH01000009.1"/>
</dbReference>